<dbReference type="AlphaFoldDB" id="A0A316W2B3"/>
<dbReference type="GeneID" id="37034106"/>
<feature type="transmembrane region" description="Helical" evidence="9">
    <location>
        <begin position="434"/>
        <end position="456"/>
    </location>
</feature>
<feature type="region of interest" description="Disordered" evidence="8">
    <location>
        <begin position="574"/>
        <end position="611"/>
    </location>
</feature>
<dbReference type="OrthoDB" id="28208at2759"/>
<feature type="region of interest" description="Disordered" evidence="8">
    <location>
        <begin position="1"/>
        <end position="162"/>
    </location>
</feature>
<gene>
    <name evidence="11" type="ORF">IE81DRAFT_301488</name>
</gene>
<feature type="compositionally biased region" description="Acidic residues" evidence="8">
    <location>
        <begin position="48"/>
        <end position="57"/>
    </location>
</feature>
<feature type="transmembrane region" description="Helical" evidence="9">
    <location>
        <begin position="660"/>
        <end position="680"/>
    </location>
</feature>
<dbReference type="InParanoid" id="A0A316W2B3"/>
<evidence type="ECO:0000256" key="8">
    <source>
        <dbReference type="SAM" id="MobiDB-lite"/>
    </source>
</evidence>
<feature type="transmembrane region" description="Helical" evidence="9">
    <location>
        <begin position="516"/>
        <end position="540"/>
    </location>
</feature>
<dbReference type="RefSeq" id="XP_025370073.1">
    <property type="nucleotide sequence ID" value="XM_025512236.1"/>
</dbReference>
<accession>A0A316W2B3</accession>
<dbReference type="GO" id="GO:0005783">
    <property type="term" value="C:endoplasmic reticulum"/>
    <property type="evidence" value="ECO:0007669"/>
    <property type="project" value="TreeGrafter"/>
</dbReference>
<evidence type="ECO:0000256" key="4">
    <source>
        <dbReference type="ARBA" id="ARBA00022692"/>
    </source>
</evidence>
<proteinExistence type="inferred from homology"/>
<feature type="compositionally biased region" description="Low complexity" evidence="8">
    <location>
        <begin position="581"/>
        <end position="590"/>
    </location>
</feature>
<feature type="domain" description="Amino acid transporter transmembrane" evidence="10">
    <location>
        <begin position="207"/>
        <end position="571"/>
    </location>
</feature>
<protein>
    <recommendedName>
        <fullName evidence="10">Amino acid transporter transmembrane domain-containing protein</fullName>
    </recommendedName>
</protein>
<feature type="transmembrane region" description="Helical" evidence="9">
    <location>
        <begin position="327"/>
        <end position="347"/>
    </location>
</feature>
<evidence type="ECO:0000256" key="2">
    <source>
        <dbReference type="ARBA" id="ARBA00008066"/>
    </source>
</evidence>
<keyword evidence="6 9" id="KW-1133">Transmembrane helix</keyword>
<comment type="similarity">
    <text evidence="2">Belongs to the amino acid/polyamine transporter 2 family.</text>
</comment>
<feature type="transmembrane region" description="Helical" evidence="9">
    <location>
        <begin position="546"/>
        <end position="565"/>
    </location>
</feature>
<keyword evidence="5" id="KW-0029">Amino-acid transport</keyword>
<keyword evidence="4 9" id="KW-0812">Transmembrane</keyword>
<reference evidence="11 12" key="1">
    <citation type="journal article" date="2018" name="Mol. Biol. Evol.">
        <title>Broad Genomic Sampling Reveals a Smut Pathogenic Ancestry of the Fungal Clade Ustilaginomycotina.</title>
        <authorList>
            <person name="Kijpornyongpan T."/>
            <person name="Mondo S.J."/>
            <person name="Barry K."/>
            <person name="Sandor L."/>
            <person name="Lee J."/>
            <person name="Lipzen A."/>
            <person name="Pangilinan J."/>
            <person name="LaButti K."/>
            <person name="Hainaut M."/>
            <person name="Henrissat B."/>
            <person name="Grigoriev I.V."/>
            <person name="Spatafora J.W."/>
            <person name="Aime M.C."/>
        </authorList>
    </citation>
    <scope>NUCLEOTIDE SEQUENCE [LARGE SCALE GENOMIC DNA]</scope>
    <source>
        <strain evidence="11 12">MCA 4658</strain>
    </source>
</reference>
<feature type="transmembrane region" description="Helical" evidence="9">
    <location>
        <begin position="476"/>
        <end position="496"/>
    </location>
</feature>
<dbReference type="GO" id="GO:0015179">
    <property type="term" value="F:L-amino acid transmembrane transporter activity"/>
    <property type="evidence" value="ECO:0007669"/>
    <property type="project" value="TreeGrafter"/>
</dbReference>
<dbReference type="GO" id="GO:0016020">
    <property type="term" value="C:membrane"/>
    <property type="evidence" value="ECO:0007669"/>
    <property type="project" value="UniProtKB-SubCell"/>
</dbReference>
<evidence type="ECO:0000256" key="1">
    <source>
        <dbReference type="ARBA" id="ARBA00004141"/>
    </source>
</evidence>
<feature type="transmembrane region" description="Helical" evidence="9">
    <location>
        <begin position="238"/>
        <end position="260"/>
    </location>
</feature>
<dbReference type="STRING" id="1522189.A0A316W2B3"/>
<feature type="compositionally biased region" description="Low complexity" evidence="8">
    <location>
        <begin position="136"/>
        <end position="162"/>
    </location>
</feature>
<feature type="transmembrane region" description="Helical" evidence="9">
    <location>
        <begin position="285"/>
        <end position="307"/>
    </location>
</feature>
<feature type="compositionally biased region" description="Acidic residues" evidence="8">
    <location>
        <begin position="101"/>
        <end position="114"/>
    </location>
</feature>
<feature type="compositionally biased region" description="Low complexity" evidence="8">
    <location>
        <begin position="634"/>
        <end position="647"/>
    </location>
</feature>
<comment type="subcellular location">
    <subcellularLocation>
        <location evidence="1">Membrane</location>
        <topology evidence="1">Multi-pass membrane protein</topology>
    </subcellularLocation>
</comment>
<dbReference type="PANTHER" id="PTHR22950:SF458">
    <property type="entry name" value="SODIUM-COUPLED NEUTRAL AMINO ACID TRANSPORTER 11-RELATED"/>
    <property type="match status" value="1"/>
</dbReference>
<dbReference type="Pfam" id="PF01490">
    <property type="entry name" value="Aa_trans"/>
    <property type="match status" value="1"/>
</dbReference>
<feature type="transmembrane region" description="Helical" evidence="9">
    <location>
        <begin position="359"/>
        <end position="377"/>
    </location>
</feature>
<feature type="compositionally biased region" description="Polar residues" evidence="8">
    <location>
        <begin position="26"/>
        <end position="43"/>
    </location>
</feature>
<feature type="compositionally biased region" description="Low complexity" evidence="8">
    <location>
        <begin position="87"/>
        <end position="97"/>
    </location>
</feature>
<keyword evidence="12" id="KW-1185">Reference proteome</keyword>
<evidence type="ECO:0000256" key="6">
    <source>
        <dbReference type="ARBA" id="ARBA00022989"/>
    </source>
</evidence>
<evidence type="ECO:0000256" key="7">
    <source>
        <dbReference type="ARBA" id="ARBA00023136"/>
    </source>
</evidence>
<dbReference type="Proteomes" id="UP000245783">
    <property type="component" value="Unassembled WGS sequence"/>
</dbReference>
<dbReference type="InterPro" id="IPR013057">
    <property type="entry name" value="AA_transpt_TM"/>
</dbReference>
<feature type="region of interest" description="Disordered" evidence="8">
    <location>
        <begin position="626"/>
        <end position="653"/>
    </location>
</feature>
<feature type="compositionally biased region" description="Polar residues" evidence="8">
    <location>
        <begin position="117"/>
        <end position="127"/>
    </location>
</feature>
<feature type="transmembrane region" description="Helical" evidence="9">
    <location>
        <begin position="397"/>
        <end position="422"/>
    </location>
</feature>
<evidence type="ECO:0000256" key="9">
    <source>
        <dbReference type="SAM" id="Phobius"/>
    </source>
</evidence>
<sequence>MDISERASGSNLVADDPIHPSRSVRFASTNDFHSPNSPPSSALFSYDVSDESADEGDALSGTGNRKGEASASGKRSNSSGGGGGVTTLGLKSTTSSKEAQYDADSDELGDEDLDALSVSTATLNQDPSSRGGAGSGRNRSARAGAGTSSASGLASTSTSGSRSIPLIDRIPLPAALSRHSTDGITEGLVEIRNQLRDIELPDWLRRGAGVFEATVNMANSILGAGVVGLPYSLRTSGFVAGLGLLAGLALLTDWTIRLIVLNAKLSGRTTYIDIMQHCFGNHGRAAVSLFQFAFAFGGMCAFCVVIGDTIPSVLKQLLPFLADSFLTGRMFIITVCTLGISYPLSLYRDIESLSRASAVALFSMVLIIVAVIVRGPAMPPELKGDPAQRFTIIAPSGIVRSIAVISFAFVCHHNSLLIYGSLKEPSMDKFQRVTHYSTAIAASAAIAMSIAGYWSFTDKTLSNVLNNFPHEDTMVNVARFLFGVNMFTTLPLEAFVAREVLETYFFAGEFDQTRHIIFTSALVVSAMIVSLSTCDLGIVLELTGGLSATTLAFIFPSICFLKLANDSSSSARVDRVVPELTSESNTTSRGRTTRRSGGDGEGEESEDEDAQLSDLEGEAGMNEADLTVDEVELPLRPGARARQRPPGSQKRPWWASTKPLAVVTALFGLAVLVISVMQALGDAAEGRAGAVHQC</sequence>
<dbReference type="PANTHER" id="PTHR22950">
    <property type="entry name" value="AMINO ACID TRANSPORTER"/>
    <property type="match status" value="1"/>
</dbReference>
<organism evidence="11 12">
    <name type="scientific">Ceraceosorus guamensis</name>
    <dbReference type="NCBI Taxonomy" id="1522189"/>
    <lineage>
        <taxon>Eukaryota</taxon>
        <taxon>Fungi</taxon>
        <taxon>Dikarya</taxon>
        <taxon>Basidiomycota</taxon>
        <taxon>Ustilaginomycotina</taxon>
        <taxon>Exobasidiomycetes</taxon>
        <taxon>Ceraceosorales</taxon>
        <taxon>Ceraceosoraceae</taxon>
        <taxon>Ceraceosorus</taxon>
    </lineage>
</organism>
<evidence type="ECO:0000256" key="5">
    <source>
        <dbReference type="ARBA" id="ARBA00022970"/>
    </source>
</evidence>
<keyword evidence="3" id="KW-0813">Transport</keyword>
<evidence type="ECO:0000256" key="3">
    <source>
        <dbReference type="ARBA" id="ARBA00022448"/>
    </source>
</evidence>
<keyword evidence="7 9" id="KW-0472">Membrane</keyword>
<feature type="compositionally biased region" description="Acidic residues" evidence="8">
    <location>
        <begin position="600"/>
        <end position="611"/>
    </location>
</feature>
<evidence type="ECO:0000259" key="10">
    <source>
        <dbReference type="Pfam" id="PF01490"/>
    </source>
</evidence>
<dbReference type="EMBL" id="KZ819375">
    <property type="protein sequence ID" value="PWN42913.1"/>
    <property type="molecule type" value="Genomic_DNA"/>
</dbReference>
<evidence type="ECO:0000313" key="11">
    <source>
        <dbReference type="EMBL" id="PWN42913.1"/>
    </source>
</evidence>
<evidence type="ECO:0000313" key="12">
    <source>
        <dbReference type="Proteomes" id="UP000245783"/>
    </source>
</evidence>
<name>A0A316W2B3_9BASI</name>